<name>A0A506QUZ9_9GAMM</name>
<protein>
    <submittedName>
        <fullName evidence="6">TraR/DksA family transcriptional regulator</fullName>
    </submittedName>
</protein>
<evidence type="ECO:0000256" key="3">
    <source>
        <dbReference type="ARBA" id="ARBA00022833"/>
    </source>
</evidence>
<evidence type="ECO:0000313" key="7">
    <source>
        <dbReference type="Proteomes" id="UP000317747"/>
    </source>
</evidence>
<dbReference type="PROSITE" id="PS51128">
    <property type="entry name" value="ZF_DKSA_2"/>
    <property type="match status" value="1"/>
</dbReference>
<dbReference type="Gene3D" id="1.20.120.910">
    <property type="entry name" value="DksA, coiled-coil domain"/>
    <property type="match status" value="1"/>
</dbReference>
<organism evidence="6 7">
    <name type="scientific">Pantoea deleyi</name>
    <dbReference type="NCBI Taxonomy" id="470932"/>
    <lineage>
        <taxon>Bacteria</taxon>
        <taxon>Pseudomonadati</taxon>
        <taxon>Pseudomonadota</taxon>
        <taxon>Gammaproteobacteria</taxon>
        <taxon>Enterobacterales</taxon>
        <taxon>Erwiniaceae</taxon>
        <taxon>Pantoea</taxon>
    </lineage>
</organism>
<keyword evidence="3" id="KW-0862">Zinc</keyword>
<keyword evidence="7" id="KW-1185">Reference proteome</keyword>
<feature type="zinc finger region" description="dksA C4-type" evidence="4">
    <location>
        <begin position="39"/>
        <end position="63"/>
    </location>
</feature>
<dbReference type="AlphaFoldDB" id="A0A506QUZ9"/>
<comment type="caution">
    <text evidence="6">The sequence shown here is derived from an EMBL/GenBank/DDBJ whole genome shotgun (WGS) entry which is preliminary data.</text>
</comment>
<dbReference type="InterPro" id="IPR000962">
    <property type="entry name" value="Znf_DskA_TraR"/>
</dbReference>
<gene>
    <name evidence="6" type="ORF">FJW01_00500</name>
</gene>
<dbReference type="GO" id="GO:0008270">
    <property type="term" value="F:zinc ion binding"/>
    <property type="evidence" value="ECO:0007669"/>
    <property type="project" value="UniProtKB-KW"/>
</dbReference>
<evidence type="ECO:0000256" key="1">
    <source>
        <dbReference type="ARBA" id="ARBA00022723"/>
    </source>
</evidence>
<reference evidence="6 7" key="1">
    <citation type="submission" date="2019-06" db="EMBL/GenBank/DDBJ databases">
        <title>Taxogenomics and systematics of the genus Pantoea.</title>
        <authorList>
            <person name="Tambong J.T."/>
        </authorList>
    </citation>
    <scope>NUCLEOTIDE SEQUENCE [LARGE SCALE GENOMIC DNA]</scope>
    <source>
        <strain evidence="6 7">LMG 24200</strain>
    </source>
</reference>
<dbReference type="GO" id="GO:1900378">
    <property type="term" value="P:positive regulation of secondary metabolite biosynthetic process"/>
    <property type="evidence" value="ECO:0007669"/>
    <property type="project" value="TreeGrafter"/>
</dbReference>
<dbReference type="OrthoDB" id="962301at2"/>
<proteinExistence type="predicted"/>
<keyword evidence="2" id="KW-0863">Zinc-finger</keyword>
<dbReference type="Proteomes" id="UP000317747">
    <property type="component" value="Unassembled WGS sequence"/>
</dbReference>
<sequence length="85" mass="9281">MSDDLNDEMAQASTALFIQHGIDAIRSQLRSDEPSKAFCECCRADIPLARQRAMPGVKLCAGCKEVDEIKRRHIAGGQRGARHAG</sequence>
<dbReference type="Pfam" id="PF01258">
    <property type="entry name" value="zf-dskA_traR"/>
    <property type="match status" value="1"/>
</dbReference>
<evidence type="ECO:0000259" key="5">
    <source>
        <dbReference type="Pfam" id="PF01258"/>
    </source>
</evidence>
<dbReference type="RefSeq" id="WP_128084573.1">
    <property type="nucleotide sequence ID" value="NZ_CP071405.1"/>
</dbReference>
<evidence type="ECO:0000256" key="4">
    <source>
        <dbReference type="PROSITE-ProRule" id="PRU00510"/>
    </source>
</evidence>
<accession>A0A506QUZ9</accession>
<keyword evidence="1" id="KW-0479">Metal-binding</keyword>
<dbReference type="PROSITE" id="PS01102">
    <property type="entry name" value="ZF_DKSA_1"/>
    <property type="match status" value="1"/>
</dbReference>
<dbReference type="PANTHER" id="PTHR38777">
    <property type="entry name" value="FELS-2 PROPHAGE PROTEIN"/>
    <property type="match status" value="1"/>
</dbReference>
<evidence type="ECO:0000313" key="6">
    <source>
        <dbReference type="EMBL" id="TPV49589.1"/>
    </source>
</evidence>
<feature type="domain" description="Zinc finger DksA/TraR C4-type" evidence="5">
    <location>
        <begin position="38"/>
        <end position="68"/>
    </location>
</feature>
<dbReference type="SUPFAM" id="SSF57716">
    <property type="entry name" value="Glucocorticoid receptor-like (DNA-binding domain)"/>
    <property type="match status" value="1"/>
</dbReference>
<dbReference type="InterPro" id="IPR020458">
    <property type="entry name" value="Znf_DskA_TraR_CS"/>
</dbReference>
<dbReference type="PANTHER" id="PTHR38777:SF1">
    <property type="entry name" value="DNAK SUPPRESSOR PROTEIN"/>
    <property type="match status" value="1"/>
</dbReference>
<dbReference type="EMBL" id="VHJA01000010">
    <property type="protein sequence ID" value="TPV49589.1"/>
    <property type="molecule type" value="Genomic_DNA"/>
</dbReference>
<evidence type="ECO:0000256" key="2">
    <source>
        <dbReference type="ARBA" id="ARBA00022771"/>
    </source>
</evidence>